<sequence length="173" mass="17973">MKTFFTTIILGIFAITSYAREVDTETSTSTHKVTKTHTPTTLVAKTTSTTTSLAPQPTCDVRMFRIDCPETPDPCCTRLCVDASSNTLFCADDWEDVGEGVQCESCVAETTSSSSEVPSPTVGYASAGGNGNVTTTAASIPEPTFSSEASGAQGLRMGGAAAFGLFGLALAIF</sequence>
<keyword evidence="3" id="KW-1185">Reference proteome</keyword>
<accession>A0AAV9WRG2</accession>
<evidence type="ECO:0000313" key="3">
    <source>
        <dbReference type="Proteomes" id="UP001370758"/>
    </source>
</evidence>
<dbReference type="Proteomes" id="UP001370758">
    <property type="component" value="Unassembled WGS sequence"/>
</dbReference>
<protein>
    <submittedName>
        <fullName evidence="2">Uncharacterized protein</fullName>
    </submittedName>
</protein>
<keyword evidence="1" id="KW-0732">Signal</keyword>
<name>A0AAV9WRG2_9PEZI</name>
<dbReference type="EMBL" id="JAVHJL010000002">
    <property type="protein sequence ID" value="KAK6510133.1"/>
    <property type="molecule type" value="Genomic_DNA"/>
</dbReference>
<evidence type="ECO:0000256" key="1">
    <source>
        <dbReference type="SAM" id="SignalP"/>
    </source>
</evidence>
<dbReference type="AlphaFoldDB" id="A0AAV9WRG2"/>
<reference evidence="2 3" key="1">
    <citation type="submission" date="2023-08" db="EMBL/GenBank/DDBJ databases">
        <authorList>
            <person name="Palmer J.M."/>
        </authorList>
    </citation>
    <scope>NUCLEOTIDE SEQUENCE [LARGE SCALE GENOMIC DNA]</scope>
    <source>
        <strain evidence="2 3">TWF481</strain>
    </source>
</reference>
<gene>
    <name evidence="2" type="ORF">TWF481_004847</name>
</gene>
<comment type="caution">
    <text evidence="2">The sequence shown here is derived from an EMBL/GenBank/DDBJ whole genome shotgun (WGS) entry which is preliminary data.</text>
</comment>
<organism evidence="2 3">
    <name type="scientific">Arthrobotrys musiformis</name>
    <dbReference type="NCBI Taxonomy" id="47236"/>
    <lineage>
        <taxon>Eukaryota</taxon>
        <taxon>Fungi</taxon>
        <taxon>Dikarya</taxon>
        <taxon>Ascomycota</taxon>
        <taxon>Pezizomycotina</taxon>
        <taxon>Orbiliomycetes</taxon>
        <taxon>Orbiliales</taxon>
        <taxon>Orbiliaceae</taxon>
        <taxon>Arthrobotrys</taxon>
    </lineage>
</organism>
<feature type="chain" id="PRO_5043664901" evidence="1">
    <location>
        <begin position="20"/>
        <end position="173"/>
    </location>
</feature>
<evidence type="ECO:0000313" key="2">
    <source>
        <dbReference type="EMBL" id="KAK6510133.1"/>
    </source>
</evidence>
<feature type="signal peptide" evidence="1">
    <location>
        <begin position="1"/>
        <end position="19"/>
    </location>
</feature>
<proteinExistence type="predicted"/>